<organism evidence="1 2">
    <name type="scientific">Curvularia kusanoi</name>
    <name type="common">Cochliobolus kusanoi</name>
    <dbReference type="NCBI Taxonomy" id="90978"/>
    <lineage>
        <taxon>Eukaryota</taxon>
        <taxon>Fungi</taxon>
        <taxon>Dikarya</taxon>
        <taxon>Ascomycota</taxon>
        <taxon>Pezizomycotina</taxon>
        <taxon>Dothideomycetes</taxon>
        <taxon>Pleosporomycetidae</taxon>
        <taxon>Pleosporales</taxon>
        <taxon>Pleosporineae</taxon>
        <taxon>Pleosporaceae</taxon>
        <taxon>Curvularia</taxon>
    </lineage>
</organism>
<name>A0A9P4W7W5_CURKU</name>
<dbReference type="Proteomes" id="UP000801428">
    <property type="component" value="Unassembled WGS sequence"/>
</dbReference>
<dbReference type="OrthoDB" id="3694634at2759"/>
<keyword evidence="2" id="KW-1185">Reference proteome</keyword>
<evidence type="ECO:0000313" key="1">
    <source>
        <dbReference type="EMBL" id="KAF2997828.1"/>
    </source>
</evidence>
<sequence length="258" mass="28923">MSQVLILPKPLPSSSFALGQLLTDPLNSKSTSKNPVLKPMCNKPVTQSRYEDIVYQDEEGRFIPGFVNAETSLDNSVVLTADEMSLASLMDPSGAFEALRHDTETWAFLRKSALQRQPLYFVTGIKKLRNASYRNLPAKEGLTAEVNGRQTRLPMHVRRDSAELELEEEGDRDSVVAVEFMKVTCRVGPRDEPHTLEDIDYVWTYHTLDDPDTLLSVGFGKALQAKELRALAGIAINEDIQERGVYDHYFEDEGLAGF</sequence>
<proteinExistence type="predicted"/>
<comment type="caution">
    <text evidence="1">The sequence shown here is derived from an EMBL/GenBank/DDBJ whole genome shotgun (WGS) entry which is preliminary data.</text>
</comment>
<accession>A0A9P4W7W5</accession>
<protein>
    <submittedName>
        <fullName evidence="1">Uncharacterized protein</fullName>
    </submittedName>
</protein>
<reference evidence="1" key="1">
    <citation type="submission" date="2019-04" db="EMBL/GenBank/DDBJ databases">
        <title>Sequencing of skin fungus with MAO and IRED activity.</title>
        <authorList>
            <person name="Marsaioli A.J."/>
            <person name="Bonatto J.M.C."/>
            <person name="Reis Junior O."/>
        </authorList>
    </citation>
    <scope>NUCLEOTIDE SEQUENCE</scope>
    <source>
        <strain evidence="1">30M1</strain>
    </source>
</reference>
<dbReference type="EMBL" id="SWKU01000021">
    <property type="protein sequence ID" value="KAF2997828.1"/>
    <property type="molecule type" value="Genomic_DNA"/>
</dbReference>
<gene>
    <name evidence="1" type="ORF">E8E13_001005</name>
</gene>
<evidence type="ECO:0000313" key="2">
    <source>
        <dbReference type="Proteomes" id="UP000801428"/>
    </source>
</evidence>
<dbReference type="AlphaFoldDB" id="A0A9P4W7W5"/>